<dbReference type="Pfam" id="PF17766">
    <property type="entry name" value="fn3_6"/>
    <property type="match status" value="1"/>
</dbReference>
<dbReference type="Pfam" id="PF00082">
    <property type="entry name" value="Peptidase_S8"/>
    <property type="match status" value="1"/>
</dbReference>
<dbReference type="PROSITE" id="PS51892">
    <property type="entry name" value="SUBTILASE"/>
    <property type="match status" value="1"/>
</dbReference>
<dbReference type="CDD" id="cd02120">
    <property type="entry name" value="PA_subtilisin_like"/>
    <property type="match status" value="1"/>
</dbReference>
<dbReference type="FunCoup" id="A0A6I9T9Y8">
    <property type="interactions" value="338"/>
</dbReference>
<gene>
    <name evidence="13" type="primary">LOC105164407</name>
</gene>
<dbReference type="InParanoid" id="A0A6I9T9Y8"/>
<keyword evidence="5 7" id="KW-0720">Serine protease</keyword>
<evidence type="ECO:0000256" key="8">
    <source>
        <dbReference type="SAM" id="SignalP"/>
    </source>
</evidence>
<feature type="domain" description="Inhibitor I9" evidence="10">
    <location>
        <begin position="42"/>
        <end position="121"/>
    </location>
</feature>
<dbReference type="InterPro" id="IPR041469">
    <property type="entry name" value="Subtilisin-like_FN3"/>
</dbReference>
<evidence type="ECO:0000259" key="11">
    <source>
        <dbReference type="Pfam" id="PF17766"/>
    </source>
</evidence>
<dbReference type="PRINTS" id="PR00723">
    <property type="entry name" value="SUBTILISIN"/>
</dbReference>
<dbReference type="FunFam" id="3.50.30.30:FF:000005">
    <property type="entry name" value="subtilisin-like protease SBT1.5"/>
    <property type="match status" value="1"/>
</dbReference>
<dbReference type="InterPro" id="IPR000209">
    <property type="entry name" value="Peptidase_S8/S53_dom"/>
</dbReference>
<dbReference type="CDD" id="cd04852">
    <property type="entry name" value="Peptidases_S8_3"/>
    <property type="match status" value="1"/>
</dbReference>
<evidence type="ECO:0000256" key="5">
    <source>
        <dbReference type="ARBA" id="ARBA00022825"/>
    </source>
</evidence>
<dbReference type="InterPro" id="IPR023828">
    <property type="entry name" value="Peptidase_S8_Ser-AS"/>
</dbReference>
<name>A0A6I9T9Y8_SESIN</name>
<feature type="domain" description="Peptidase S8/S53" evidence="9">
    <location>
        <begin position="146"/>
        <end position="617"/>
    </location>
</feature>
<comment type="similarity">
    <text evidence="1 7">Belongs to the peptidase S8 family.</text>
</comment>
<dbReference type="FunFam" id="2.60.40.2310:FF:000002">
    <property type="entry name" value="p69E protein-like"/>
    <property type="match status" value="1"/>
</dbReference>
<dbReference type="InterPro" id="IPR034197">
    <property type="entry name" value="Peptidases_S8_3"/>
</dbReference>
<keyword evidence="12" id="KW-1185">Reference proteome</keyword>
<dbReference type="InterPro" id="IPR045051">
    <property type="entry name" value="SBT"/>
</dbReference>
<evidence type="ECO:0000256" key="2">
    <source>
        <dbReference type="ARBA" id="ARBA00022670"/>
    </source>
</evidence>
<feature type="active site" description="Charge relay system" evidence="6 7">
    <location>
        <position position="155"/>
    </location>
</feature>
<feature type="chain" id="PRO_5026705378" evidence="8">
    <location>
        <begin position="26"/>
        <end position="805"/>
    </location>
</feature>
<feature type="active site" description="Charge relay system" evidence="6 7">
    <location>
        <position position="584"/>
    </location>
</feature>
<dbReference type="AlphaFoldDB" id="A0A6I9T9Y8"/>
<evidence type="ECO:0000256" key="6">
    <source>
        <dbReference type="PIRSR" id="PIRSR615500-1"/>
    </source>
</evidence>
<keyword evidence="3 8" id="KW-0732">Signal</keyword>
<dbReference type="Gene3D" id="3.30.70.80">
    <property type="entry name" value="Peptidase S8 propeptide/proteinase inhibitor I9"/>
    <property type="match status" value="1"/>
</dbReference>
<sequence length="805" mass="85646">MDKMSNTISFFTLLLIQLLVCLLDGHDKTLRLAFAESSNVSVYIVYLGERQHNDPKLVTDSHHDMLTNLMGSKELAKESMVYSYRHGFSGFAAKLTASQAQQLSEHPDVVGVMPNSFYKLQTTRSWDYLGLSPQTPNNLLNKSNMGDGVIIGVLDTGIWPESKAFRDEGLGEIPSGWKGFCQSGDQFSAAKHCNKKLIGARWFVDGLLAEIGRTLNLTRLGEILSARDAEGHGTHVSSTAAGAYVANVSYDGVGLGTARGGAPRARLAIYKVCWKLSGGQCASADILKAFDEAIKDGVHVLTLSIAAASLPLYSEVDGRDAIAIGSFHAIARGITVVCGAGNDGPLPQTVKNTAPWIITVAASTMDRAYPTQITLGNNKTFQVSNLWFARCIKALILIFQGKPLQGQSIYTGKEEGFTGLFYPADGGPDATAGVCEDLNLKPNLVAGKVVLCFTTVSSRIVTQIAARSVRVAGGVGVIVSKPPNDITAQCRSFPCAEVDYEVGTQILFYIRSAGHPVVKLSPPPTLVGKAVPAKIAEFSSRGPNTVAASVLKPDIAAPGVQIIAATSALDTSAEQGFTMLSGTSMATPHIAGIVALLRALHADWSPAAIRSALTTTAWMSDPYGVPIFAEGDPHKLADPFDFGGGIANPNGAACPGLVYDMDESDYINYLCSMEYNNSAISRLTGKPVTCPKTVSLLDVNLPSITIPYLGNSTTLTRTVTNVGATNSIYHVIVEPPTGTIVLVNPPILIFNSMTKKISFTVTVSSMHQLSAGYYFGSLIWTDGVHDVRSPISVRTAMPRLHAAAI</sequence>
<dbReference type="GeneID" id="105164407"/>
<accession>A0A6I9T9Y8</accession>
<keyword evidence="2 7" id="KW-0645">Protease</keyword>
<dbReference type="FunFam" id="3.40.50.200:FF:000006">
    <property type="entry name" value="Subtilisin-like protease SBT1.5"/>
    <property type="match status" value="1"/>
</dbReference>
<dbReference type="Proteomes" id="UP000504604">
    <property type="component" value="Linkage group LG6"/>
</dbReference>
<dbReference type="PROSITE" id="PS00138">
    <property type="entry name" value="SUBTILASE_SER"/>
    <property type="match status" value="1"/>
</dbReference>
<dbReference type="Gene3D" id="3.40.50.200">
    <property type="entry name" value="Peptidase S8/S53 domain"/>
    <property type="match status" value="1"/>
</dbReference>
<dbReference type="InterPro" id="IPR036852">
    <property type="entry name" value="Peptidase_S8/S53_dom_sf"/>
</dbReference>
<dbReference type="RefSeq" id="XP_011081355.1">
    <property type="nucleotide sequence ID" value="XM_011083053.2"/>
</dbReference>
<feature type="active site" description="Charge relay system" evidence="6 7">
    <location>
        <position position="232"/>
    </location>
</feature>
<reference evidence="13" key="1">
    <citation type="submission" date="2025-08" db="UniProtKB">
        <authorList>
            <consortium name="RefSeq"/>
        </authorList>
    </citation>
    <scope>IDENTIFICATION</scope>
</reference>
<protein>
    <submittedName>
        <fullName evidence="13">Subtilisin-like protease SBT3.5 isoform X1</fullName>
    </submittedName>
</protein>
<dbReference type="InterPro" id="IPR037045">
    <property type="entry name" value="S8pro/Inhibitor_I9_sf"/>
</dbReference>
<evidence type="ECO:0000256" key="1">
    <source>
        <dbReference type="ARBA" id="ARBA00011073"/>
    </source>
</evidence>
<dbReference type="Gene3D" id="3.50.30.30">
    <property type="match status" value="1"/>
</dbReference>
<evidence type="ECO:0000256" key="3">
    <source>
        <dbReference type="ARBA" id="ARBA00022729"/>
    </source>
</evidence>
<feature type="signal peptide" evidence="8">
    <location>
        <begin position="1"/>
        <end position="25"/>
    </location>
</feature>
<evidence type="ECO:0000256" key="4">
    <source>
        <dbReference type="ARBA" id="ARBA00022801"/>
    </source>
</evidence>
<dbReference type="Gene3D" id="2.60.40.2310">
    <property type="match status" value="1"/>
</dbReference>
<dbReference type="Pfam" id="PF05922">
    <property type="entry name" value="Inhibitor_I9"/>
    <property type="match status" value="1"/>
</dbReference>
<dbReference type="GO" id="GO:0006508">
    <property type="term" value="P:proteolysis"/>
    <property type="evidence" value="ECO:0007669"/>
    <property type="project" value="UniProtKB-KW"/>
</dbReference>
<feature type="domain" description="Subtilisin-like protease fibronectin type-III" evidence="11">
    <location>
        <begin position="698"/>
        <end position="793"/>
    </location>
</feature>
<dbReference type="PANTHER" id="PTHR10795">
    <property type="entry name" value="PROPROTEIN CONVERTASE SUBTILISIN/KEXIN"/>
    <property type="match status" value="1"/>
</dbReference>
<evidence type="ECO:0000259" key="9">
    <source>
        <dbReference type="Pfam" id="PF00082"/>
    </source>
</evidence>
<dbReference type="InterPro" id="IPR022398">
    <property type="entry name" value="Peptidase_S8_His-AS"/>
</dbReference>
<dbReference type="PROSITE" id="PS00137">
    <property type="entry name" value="SUBTILASE_HIS"/>
    <property type="match status" value="1"/>
</dbReference>
<dbReference type="FunFam" id="3.30.70.80:FF:000002">
    <property type="entry name" value="Subtilisin-like protease SBT5.3"/>
    <property type="match status" value="1"/>
</dbReference>
<evidence type="ECO:0000256" key="7">
    <source>
        <dbReference type="PROSITE-ProRule" id="PRU01240"/>
    </source>
</evidence>
<organism evidence="12 13">
    <name type="scientific">Sesamum indicum</name>
    <name type="common">Oriental sesame</name>
    <name type="synonym">Sesamum orientale</name>
    <dbReference type="NCBI Taxonomy" id="4182"/>
    <lineage>
        <taxon>Eukaryota</taxon>
        <taxon>Viridiplantae</taxon>
        <taxon>Streptophyta</taxon>
        <taxon>Embryophyta</taxon>
        <taxon>Tracheophyta</taxon>
        <taxon>Spermatophyta</taxon>
        <taxon>Magnoliopsida</taxon>
        <taxon>eudicotyledons</taxon>
        <taxon>Gunneridae</taxon>
        <taxon>Pentapetalae</taxon>
        <taxon>asterids</taxon>
        <taxon>lamiids</taxon>
        <taxon>Lamiales</taxon>
        <taxon>Pedaliaceae</taxon>
        <taxon>Sesamum</taxon>
    </lineage>
</organism>
<keyword evidence="4 7" id="KW-0378">Hydrolase</keyword>
<dbReference type="SUPFAM" id="SSF52743">
    <property type="entry name" value="Subtilisin-like"/>
    <property type="match status" value="1"/>
</dbReference>
<evidence type="ECO:0000259" key="10">
    <source>
        <dbReference type="Pfam" id="PF05922"/>
    </source>
</evidence>
<evidence type="ECO:0000313" key="13">
    <source>
        <dbReference type="RefSeq" id="XP_011081355.1"/>
    </source>
</evidence>
<dbReference type="OrthoDB" id="206201at2759"/>
<evidence type="ECO:0000313" key="12">
    <source>
        <dbReference type="Proteomes" id="UP000504604"/>
    </source>
</evidence>
<dbReference type="KEGG" id="sind:105164407"/>
<dbReference type="InterPro" id="IPR010259">
    <property type="entry name" value="S8pro/Inhibitor_I9"/>
</dbReference>
<proteinExistence type="inferred from homology"/>
<dbReference type="GO" id="GO:0004252">
    <property type="term" value="F:serine-type endopeptidase activity"/>
    <property type="evidence" value="ECO:0007669"/>
    <property type="project" value="UniProtKB-UniRule"/>
</dbReference>
<dbReference type="InterPro" id="IPR015500">
    <property type="entry name" value="Peptidase_S8_subtilisin-rel"/>
</dbReference>